<feature type="domain" description="Hydantoinase A/oxoprolinase" evidence="1">
    <location>
        <begin position="209"/>
        <end position="491"/>
    </location>
</feature>
<dbReference type="InterPro" id="IPR049517">
    <property type="entry name" value="ACX-like_C"/>
</dbReference>
<dbReference type="EMBL" id="CP046996">
    <property type="protein sequence ID" value="QHA00986.1"/>
    <property type="molecule type" value="Genomic_DNA"/>
</dbReference>
<feature type="domain" description="Acetophenone carboxylase-like C-terminal" evidence="3">
    <location>
        <begin position="511"/>
        <end position="673"/>
    </location>
</feature>
<dbReference type="PANTHER" id="PTHR11365">
    <property type="entry name" value="5-OXOPROLINASE RELATED"/>
    <property type="match status" value="1"/>
</dbReference>
<evidence type="ECO:0000313" key="4">
    <source>
        <dbReference type="EMBL" id="QHA00986.1"/>
    </source>
</evidence>
<reference evidence="4 5" key="1">
    <citation type="submission" date="2019-12" db="EMBL/GenBank/DDBJ databases">
        <title>Sequence classification of anaerobic respiratory reductive dehalogenases: First we see many, then we see few.</title>
        <authorList>
            <person name="Molenda O."/>
            <person name="Puentes Jacome L.A."/>
            <person name="Cao X."/>
            <person name="Nesbo C.L."/>
            <person name="Tang S."/>
            <person name="Morson N."/>
            <person name="Patron J."/>
            <person name="Lomheim L."/>
            <person name="Wishart D.S."/>
            <person name="Edwards E.A."/>
        </authorList>
    </citation>
    <scope>NUCLEOTIDE SEQUENCE [LARGE SCALE GENOMIC DNA]</scope>
    <source>
        <strain evidence="4 5">12DCA</strain>
    </source>
</reference>
<dbReference type="Pfam" id="PF05378">
    <property type="entry name" value="Hydant_A_N"/>
    <property type="match status" value="1"/>
</dbReference>
<sequence length="691" mass="75328">MIKIAIDTGGTFTDYTAVGMFQNSEHKTVFVKNLTDHNHLAQGMIAGLKKLADAWHTDLETLLSETEQIIHGTTLALNALLEKKGAVTALFTTEGFRDALEIRRSQLENQWDLRAETPDVLVPRRLRLGIAQRMDYKGDILKVLDEQAVRNACLKCKAYGVQSIAVCYLFSFLNPEHEKRTAEIIREELPGVFVALSSDVAPKIREYERTSTTVLNAYLTPVLQDYLRTVKKELAQYGWGKPIHMMMNSGGLSDTDAMSSFAVKTLFSGPAGGACGNEAIGKMTEKPYTVLADMGGTSFDVHVADSKNQLIPQSKIAGYPLSIPTIDITSIGAGGGSIARLDESGRLLVGPDSAGSVPGPACYGLGGTEPTVTDALVVLGLIDEDSFLGGQMGLNKKLAEKVIHDKVAAPLDISVAEGANIIYRIATEMMADAVRLVTIQKGNDPRKFSLIGAGGAFPLFAANMMDALHMKEVLFPVTGPVFCAWGMLGATRRCDFTRSFFMEKGQWDPAKINVVITDMKKEGKAELGRLGVPENEQNFRLTLEMRYIGQHHEIAIPWQGTFTSEGRDALEIAFNRTHESIYEYVETDKEWEIINIHLACLEREKENTRFPFPENDILLANRTVAGNPFGQTGEISVPVYHAGDLTGNGTKSINGPALINFDYTTVLIPAGFAGKSVKNGVLSITKEGAEA</sequence>
<evidence type="ECO:0000313" key="5">
    <source>
        <dbReference type="Proteomes" id="UP000430508"/>
    </source>
</evidence>
<dbReference type="GO" id="GO:0006749">
    <property type="term" value="P:glutathione metabolic process"/>
    <property type="evidence" value="ECO:0007669"/>
    <property type="project" value="TreeGrafter"/>
</dbReference>
<feature type="domain" description="Hydantoinase/oxoprolinase N-terminal" evidence="2">
    <location>
        <begin position="3"/>
        <end position="188"/>
    </location>
</feature>
<dbReference type="Proteomes" id="UP000430508">
    <property type="component" value="Chromosome"/>
</dbReference>
<gene>
    <name evidence="4" type="ORF">GQ588_10245</name>
</gene>
<dbReference type="RefSeq" id="WP_158208353.1">
    <property type="nucleotide sequence ID" value="NZ_CP046996.1"/>
</dbReference>
<dbReference type="InterPro" id="IPR008040">
    <property type="entry name" value="Hydant_A_N"/>
</dbReference>
<evidence type="ECO:0000259" key="2">
    <source>
        <dbReference type="Pfam" id="PF05378"/>
    </source>
</evidence>
<dbReference type="InterPro" id="IPR002821">
    <property type="entry name" value="Hydantoinase_A"/>
</dbReference>
<name>A0A857DLH8_9FIRM</name>
<dbReference type="AlphaFoldDB" id="A0A857DLH8"/>
<dbReference type="GO" id="GO:0005829">
    <property type="term" value="C:cytosol"/>
    <property type="evidence" value="ECO:0007669"/>
    <property type="project" value="TreeGrafter"/>
</dbReference>
<accession>A0A857DLH8</accession>
<dbReference type="Pfam" id="PF01968">
    <property type="entry name" value="Hydantoinase_A"/>
    <property type="match status" value="1"/>
</dbReference>
<dbReference type="GO" id="GO:0017168">
    <property type="term" value="F:5-oxoprolinase (ATP-hydrolyzing) activity"/>
    <property type="evidence" value="ECO:0007669"/>
    <property type="project" value="TreeGrafter"/>
</dbReference>
<protein>
    <submittedName>
        <fullName evidence="4">Hydantoinase/oxoprolinase family protein</fullName>
    </submittedName>
</protein>
<proteinExistence type="predicted"/>
<evidence type="ECO:0000259" key="3">
    <source>
        <dbReference type="Pfam" id="PF19278"/>
    </source>
</evidence>
<organism evidence="4 5">
    <name type="scientific">Dehalobacter restrictus</name>
    <dbReference type="NCBI Taxonomy" id="55583"/>
    <lineage>
        <taxon>Bacteria</taxon>
        <taxon>Bacillati</taxon>
        <taxon>Bacillota</taxon>
        <taxon>Clostridia</taxon>
        <taxon>Eubacteriales</taxon>
        <taxon>Desulfitobacteriaceae</taxon>
        <taxon>Dehalobacter</taxon>
    </lineage>
</organism>
<evidence type="ECO:0000259" key="1">
    <source>
        <dbReference type="Pfam" id="PF01968"/>
    </source>
</evidence>
<dbReference type="PANTHER" id="PTHR11365:SF23">
    <property type="entry name" value="HYPOTHETICAL 5-OXOPROLINASE (EUROFUNG)-RELATED"/>
    <property type="match status" value="1"/>
</dbReference>
<dbReference type="Pfam" id="PF19278">
    <property type="entry name" value="Hydant_A_C"/>
    <property type="match status" value="1"/>
</dbReference>
<dbReference type="InterPro" id="IPR045079">
    <property type="entry name" value="Oxoprolinase-like"/>
</dbReference>